<comment type="similarity">
    <text evidence="2 6">Belongs to the plant self-incompatibility (S1) protein family.</text>
</comment>
<dbReference type="RefSeq" id="XP_018479242.1">
    <property type="nucleotide sequence ID" value="XM_018623740.2"/>
</dbReference>
<evidence type="ECO:0000256" key="3">
    <source>
        <dbReference type="ARBA" id="ARBA00022471"/>
    </source>
</evidence>
<dbReference type="GeneID" id="108850162"/>
<dbReference type="GO" id="GO:0005576">
    <property type="term" value="C:extracellular region"/>
    <property type="evidence" value="ECO:0007669"/>
    <property type="project" value="UniProtKB-SubCell"/>
</dbReference>
<dbReference type="Pfam" id="PF05938">
    <property type="entry name" value="Self-incomp_S1"/>
    <property type="match status" value="1"/>
</dbReference>
<dbReference type="InterPro" id="IPR010264">
    <property type="entry name" value="Self-incomp_S1"/>
</dbReference>
<organism evidence="7 8">
    <name type="scientific">Raphanus sativus</name>
    <name type="common">Radish</name>
    <name type="synonym">Raphanus raphanistrum var. sativus</name>
    <dbReference type="NCBI Taxonomy" id="3726"/>
    <lineage>
        <taxon>Eukaryota</taxon>
        <taxon>Viridiplantae</taxon>
        <taxon>Streptophyta</taxon>
        <taxon>Embryophyta</taxon>
        <taxon>Tracheophyta</taxon>
        <taxon>Spermatophyta</taxon>
        <taxon>Magnoliopsida</taxon>
        <taxon>eudicotyledons</taxon>
        <taxon>Gunneridae</taxon>
        <taxon>Pentapetalae</taxon>
        <taxon>rosids</taxon>
        <taxon>malvids</taxon>
        <taxon>Brassicales</taxon>
        <taxon>Brassicaceae</taxon>
        <taxon>Brassiceae</taxon>
        <taxon>Raphanus</taxon>
    </lineage>
</organism>
<evidence type="ECO:0000256" key="2">
    <source>
        <dbReference type="ARBA" id="ARBA00005581"/>
    </source>
</evidence>
<reference evidence="7" key="1">
    <citation type="journal article" date="2019" name="Database">
        <title>The radish genome database (RadishGD): an integrated information resource for radish genomics.</title>
        <authorList>
            <person name="Yu H.J."/>
            <person name="Baek S."/>
            <person name="Lee Y.J."/>
            <person name="Cho A."/>
            <person name="Mun J.H."/>
        </authorList>
    </citation>
    <scope>NUCLEOTIDE SEQUENCE [LARGE SCALE GENOMIC DNA]</scope>
    <source>
        <strain evidence="7">cv. WK10039</strain>
    </source>
</reference>
<feature type="chain" id="PRO_5044518077" description="S-protein homolog" evidence="6">
    <location>
        <begin position="25"/>
        <end position="172"/>
    </location>
</feature>
<evidence type="ECO:0000256" key="5">
    <source>
        <dbReference type="ARBA" id="ARBA00022729"/>
    </source>
</evidence>
<dbReference type="GO" id="GO:0060320">
    <property type="term" value="P:rejection of self pollen"/>
    <property type="evidence" value="ECO:0007669"/>
    <property type="project" value="UniProtKB-KW"/>
</dbReference>
<keyword evidence="4 6" id="KW-0964">Secreted</keyword>
<dbReference type="OrthoDB" id="1900999at2759"/>
<dbReference type="AlphaFoldDB" id="A0A6J0N481"/>
<gene>
    <name evidence="8" type="primary">LOC108850162</name>
    <name evidence="9" type="synonym">LOC108850163</name>
</gene>
<evidence type="ECO:0000313" key="7">
    <source>
        <dbReference type="Proteomes" id="UP000504610"/>
    </source>
</evidence>
<evidence type="ECO:0000256" key="4">
    <source>
        <dbReference type="ARBA" id="ARBA00022525"/>
    </source>
</evidence>
<comment type="subcellular location">
    <subcellularLocation>
        <location evidence="1 6">Secreted</location>
    </subcellularLocation>
</comment>
<dbReference type="PANTHER" id="PTHR31232:SF144">
    <property type="entry name" value="S-PROTEIN HOMOLOG 2"/>
    <property type="match status" value="1"/>
</dbReference>
<keyword evidence="3 6" id="KW-0713">Self-incompatibility</keyword>
<keyword evidence="5 6" id="KW-0732">Signal</keyword>
<name>A0A6J0N481_RAPSA</name>
<accession>A0A6J0N481</accession>
<feature type="signal peptide" evidence="6">
    <location>
        <begin position="1"/>
        <end position="24"/>
    </location>
</feature>
<dbReference type="KEGG" id="rsz:108850163"/>
<keyword evidence="7" id="KW-1185">Reference proteome</keyword>
<dbReference type="RefSeq" id="XP_056864542.1">
    <property type="nucleotide sequence ID" value="XM_057008562.1"/>
</dbReference>
<reference evidence="8 9" key="2">
    <citation type="submission" date="2025-04" db="UniProtKB">
        <authorList>
            <consortium name="RefSeq"/>
        </authorList>
    </citation>
    <scope>IDENTIFICATION</scope>
    <source>
        <tissue evidence="8 9">Leaf</tissue>
    </source>
</reference>
<evidence type="ECO:0000256" key="6">
    <source>
        <dbReference type="RuleBase" id="RU367044"/>
    </source>
</evidence>
<evidence type="ECO:0000313" key="9">
    <source>
        <dbReference type="RefSeq" id="XP_056864542.1"/>
    </source>
</evidence>
<sequence>MDNPKQYRSLFILIIFISTNMSHADPKYSVPVPNGPSTTGSVFLPFGKITVEIINDIGNTLTLKYHCKSKDDDFGKRSLQPGKSWSFKFRRQFFGRTLFSCSFALPNGMYSFNIYEDHRESAGDDWCQKCVWKIRQTGPCRFNDVTKQFDLCYSWNKSLYSPRFNQEELHNI</sequence>
<evidence type="ECO:0000256" key="1">
    <source>
        <dbReference type="ARBA" id="ARBA00004613"/>
    </source>
</evidence>
<dbReference type="Proteomes" id="UP000504610">
    <property type="component" value="Chromosome 4"/>
</dbReference>
<dbReference type="PANTHER" id="PTHR31232">
    <property type="match status" value="1"/>
</dbReference>
<dbReference type="KEGG" id="rsz:108850162"/>
<evidence type="ECO:0000313" key="8">
    <source>
        <dbReference type="RefSeq" id="XP_018479242.1"/>
    </source>
</evidence>
<protein>
    <recommendedName>
        <fullName evidence="6">S-protein homolog</fullName>
    </recommendedName>
</protein>
<proteinExistence type="inferred from homology"/>